<dbReference type="RefSeq" id="WP_084201029.1">
    <property type="nucleotide sequence ID" value="NZ_BMYL01000010.1"/>
</dbReference>
<dbReference type="SUPFAM" id="SSF51735">
    <property type="entry name" value="NAD(P)-binding Rossmann-fold domains"/>
    <property type="match status" value="1"/>
</dbReference>
<feature type="domain" description="Dihydrodipicolinate reductase N-terminal" evidence="3">
    <location>
        <begin position="4"/>
        <end position="100"/>
    </location>
</feature>
<name>A0AAP8SMW4_9GAMM</name>
<gene>
    <name evidence="5" type="ORF">C0029_11475</name>
</gene>
<dbReference type="InterPro" id="IPR000846">
    <property type="entry name" value="DapB_N"/>
</dbReference>
<dbReference type="AlphaFoldDB" id="A0AAP8SMW4"/>
<keyword evidence="6" id="KW-1185">Reference proteome</keyword>
<dbReference type="InterPro" id="IPR036291">
    <property type="entry name" value="NAD(P)-bd_dom_sf"/>
</dbReference>
<dbReference type="EMBL" id="PKUR01000003">
    <property type="protein sequence ID" value="PLW85934.1"/>
    <property type="molecule type" value="Genomic_DNA"/>
</dbReference>
<dbReference type="Proteomes" id="UP000235162">
    <property type="component" value="Unassembled WGS sequence"/>
</dbReference>
<evidence type="ECO:0000313" key="5">
    <source>
        <dbReference type="EMBL" id="PLW85934.1"/>
    </source>
</evidence>
<dbReference type="GO" id="GO:0008839">
    <property type="term" value="F:4-hydroxy-tetrahydrodipicolinate reductase"/>
    <property type="evidence" value="ECO:0007669"/>
    <property type="project" value="InterPro"/>
</dbReference>
<keyword evidence="1" id="KW-0521">NADP</keyword>
<evidence type="ECO:0000259" key="3">
    <source>
        <dbReference type="Pfam" id="PF01113"/>
    </source>
</evidence>
<dbReference type="InterPro" id="IPR045760">
    <property type="entry name" value="DAP_DH_C"/>
</dbReference>
<keyword evidence="2" id="KW-0560">Oxidoreductase</keyword>
<protein>
    <submittedName>
        <fullName evidence="5">Dihydrodipicolinate reductase</fullName>
    </submittedName>
</protein>
<dbReference type="Gene3D" id="3.40.50.720">
    <property type="entry name" value="NAD(P)-binding Rossmann-like Domain"/>
    <property type="match status" value="1"/>
</dbReference>
<evidence type="ECO:0000256" key="2">
    <source>
        <dbReference type="ARBA" id="ARBA00023002"/>
    </source>
</evidence>
<evidence type="ECO:0000313" key="6">
    <source>
        <dbReference type="Proteomes" id="UP000235162"/>
    </source>
</evidence>
<dbReference type="Pfam" id="PF19328">
    <property type="entry name" value="DAP_DH_C"/>
    <property type="match status" value="1"/>
</dbReference>
<dbReference type="KEGG" id="hja:BST95_02910"/>
<dbReference type="GO" id="GO:0009089">
    <property type="term" value="P:lysine biosynthetic process via diaminopimelate"/>
    <property type="evidence" value="ECO:0007669"/>
    <property type="project" value="InterPro"/>
</dbReference>
<dbReference type="CDD" id="cd24146">
    <property type="entry name" value="nat-AmDH_N_like"/>
    <property type="match status" value="1"/>
</dbReference>
<evidence type="ECO:0000259" key="4">
    <source>
        <dbReference type="Pfam" id="PF19328"/>
    </source>
</evidence>
<evidence type="ECO:0000256" key="1">
    <source>
        <dbReference type="ARBA" id="ARBA00022857"/>
    </source>
</evidence>
<feature type="domain" description="2,4-diaminopentanoate dehydrogenase C-terminal" evidence="4">
    <location>
        <begin position="142"/>
        <end position="349"/>
    </location>
</feature>
<accession>A0AAP8SMW4</accession>
<sequence>MKTRVVVWGTGNVGRPAIRAVHSHANLDLVGVVVASESKVGQDAGTIAGIETVGVLATNDWPALRDAGVDAVVYTATADIRPEAALADLLDCLGNGIDVVSTSFHPLLYPPAAPAELVDMIEQACQAGNSSLFVSGIDPGWVMDALPLFASAMSSDIEEIRTREIFNYALYDQPEVVRDVIGFGTSMDETPPMLLDFSLRLVWEGMVRVVAEGLGQTVDEVVTHVERRPLEKDVHVEQMGLFEAGTQGAFRFEVAALCGGQQRFVVEHVTRIDEDCAPDWPYPPEGQGVHQVIIKGSPCVTLSVHGEDPVEPGAAGGGNATAACRVVNAIEAVRAARTGVLSTLDLPSMDGAAQMRA</sequence>
<organism evidence="5 6">
    <name type="scientific">Halioglobus japonicus</name>
    <dbReference type="NCBI Taxonomy" id="930805"/>
    <lineage>
        <taxon>Bacteria</taxon>
        <taxon>Pseudomonadati</taxon>
        <taxon>Pseudomonadota</taxon>
        <taxon>Gammaproteobacteria</taxon>
        <taxon>Cellvibrionales</taxon>
        <taxon>Halieaceae</taxon>
        <taxon>Halioglobus</taxon>
    </lineage>
</organism>
<comment type="caution">
    <text evidence="5">The sequence shown here is derived from an EMBL/GenBank/DDBJ whole genome shotgun (WGS) entry which is preliminary data.</text>
</comment>
<proteinExistence type="predicted"/>
<reference evidence="5 6" key="1">
    <citation type="submission" date="2018-01" db="EMBL/GenBank/DDBJ databases">
        <title>The draft genome sequence of Halioglobus japonicus S1-36.</title>
        <authorList>
            <person name="Du Z.-J."/>
            <person name="Shi M.-J."/>
        </authorList>
    </citation>
    <scope>NUCLEOTIDE SEQUENCE [LARGE SCALE GENOMIC DNA]</scope>
    <source>
        <strain evidence="5 6">S1-36</strain>
    </source>
</reference>
<dbReference type="Pfam" id="PF01113">
    <property type="entry name" value="DapB_N"/>
    <property type="match status" value="1"/>
</dbReference>